<dbReference type="InterPro" id="IPR018644">
    <property type="entry name" value="DUF2071"/>
</dbReference>
<reference evidence="3" key="1">
    <citation type="submission" date="2016-10" db="EMBL/GenBank/DDBJ databases">
        <authorList>
            <person name="Varghese N."/>
            <person name="Submissions S."/>
        </authorList>
    </citation>
    <scope>NUCLEOTIDE SEQUENCE [LARGE SCALE GENOMIC DNA]</scope>
    <source>
        <strain evidence="3">CGMCC 1.12397</strain>
    </source>
</reference>
<keyword evidence="4" id="KW-1185">Reference proteome</keyword>
<dbReference type="EMBL" id="QQST01000003">
    <property type="protein sequence ID" value="RDI69774.1"/>
    <property type="molecule type" value="Genomic_DNA"/>
</dbReference>
<name>A0A1H1G8K3_9EURY</name>
<evidence type="ECO:0000313" key="4">
    <source>
        <dbReference type="Proteomes" id="UP000255421"/>
    </source>
</evidence>
<dbReference type="SUPFAM" id="SSF160104">
    <property type="entry name" value="Acetoacetate decarboxylase-like"/>
    <property type="match status" value="1"/>
</dbReference>
<reference evidence="2" key="2">
    <citation type="submission" date="2016-10" db="EMBL/GenBank/DDBJ databases">
        <authorList>
            <person name="de Groot N.N."/>
        </authorList>
    </citation>
    <scope>NUCLEOTIDE SEQUENCE [LARGE SCALE GENOMIC DNA]</scope>
    <source>
        <strain evidence="2">CGMCC 1.12397</strain>
    </source>
</reference>
<evidence type="ECO:0000313" key="1">
    <source>
        <dbReference type="EMBL" id="RDI69774.1"/>
    </source>
</evidence>
<organism evidence="2 3">
    <name type="scientific">Halopelagius longus</name>
    <dbReference type="NCBI Taxonomy" id="1236180"/>
    <lineage>
        <taxon>Archaea</taxon>
        <taxon>Methanobacteriati</taxon>
        <taxon>Methanobacteriota</taxon>
        <taxon>Stenosarchaea group</taxon>
        <taxon>Halobacteria</taxon>
        <taxon>Halobacteriales</taxon>
        <taxon>Haloferacaceae</taxon>
    </lineage>
</organism>
<protein>
    <submittedName>
        <fullName evidence="1">DUF2071 domain-containing protein</fullName>
    </submittedName>
</protein>
<proteinExistence type="predicted"/>
<dbReference type="OrthoDB" id="233478at2157"/>
<dbReference type="PANTHER" id="PTHR39186:SF1">
    <property type="entry name" value="DUF2071 DOMAIN-CONTAINING PROTEIN"/>
    <property type="match status" value="1"/>
</dbReference>
<dbReference type="RefSeq" id="WP_092539080.1">
    <property type="nucleotide sequence ID" value="NZ_FNKQ01000005.1"/>
</dbReference>
<dbReference type="EMBL" id="FNKQ01000005">
    <property type="protein sequence ID" value="SDR09572.1"/>
    <property type="molecule type" value="Genomic_DNA"/>
</dbReference>
<accession>A0A1H1G8K3</accession>
<dbReference type="Gene3D" id="2.40.400.10">
    <property type="entry name" value="Acetoacetate decarboxylase-like"/>
    <property type="match status" value="1"/>
</dbReference>
<sequence length="230" mass="26308">MIPIAFGWEHVLFANWRVDADVIDAHIPDALAVQECDGSGWLSIVPFRNVDVRPRGLPASLGIPVPELNLRTYVTCNGEQGVYFFNLDASSLLATVGARLTHHLPYYYSRIRMEGEDGRVRFDNRRLHPGDRPVTFSATYGPTGDPFEAEPGSLTEFLTERRRLYTQDTSGRIRYTDISHERWPLYDAEWTVEANTLFEANAFDHPEGDPILYYSPRTDVVTTRSKRWRS</sequence>
<gene>
    <name evidence="1" type="ORF">DWB78_16620</name>
    <name evidence="2" type="ORF">SAMN05216278_3593</name>
</gene>
<dbReference type="AlphaFoldDB" id="A0A1H1G8K3"/>
<dbReference type="Proteomes" id="UP000255421">
    <property type="component" value="Unassembled WGS sequence"/>
</dbReference>
<dbReference type="Proteomes" id="UP000199289">
    <property type="component" value="Unassembled WGS sequence"/>
</dbReference>
<reference evidence="1 4" key="3">
    <citation type="submission" date="2018-07" db="EMBL/GenBank/DDBJ databases">
        <title>Genome sequence of extremly halophilic archaeon Halopelagius longus strain BC12-B1.</title>
        <authorList>
            <person name="Zhang X."/>
        </authorList>
    </citation>
    <scope>NUCLEOTIDE SEQUENCE [LARGE SCALE GENOMIC DNA]</scope>
    <source>
        <strain evidence="1 4">BC12-B1</strain>
    </source>
</reference>
<dbReference type="PANTHER" id="PTHR39186">
    <property type="entry name" value="DUF2071 FAMILY PROTEIN"/>
    <property type="match status" value="1"/>
</dbReference>
<evidence type="ECO:0000313" key="2">
    <source>
        <dbReference type="EMBL" id="SDR09572.1"/>
    </source>
</evidence>
<dbReference type="Pfam" id="PF09844">
    <property type="entry name" value="DUF2071"/>
    <property type="match status" value="1"/>
</dbReference>
<dbReference type="InterPro" id="IPR023375">
    <property type="entry name" value="ADC_dom_sf"/>
</dbReference>
<evidence type="ECO:0000313" key="3">
    <source>
        <dbReference type="Proteomes" id="UP000199289"/>
    </source>
</evidence>